<protein>
    <submittedName>
        <fullName evidence="1">Rab9 effector protein with kelch motifs</fullName>
    </submittedName>
</protein>
<evidence type="ECO:0000313" key="2">
    <source>
        <dbReference type="Proteomes" id="UP001219518"/>
    </source>
</evidence>
<reference evidence="1" key="2">
    <citation type="journal article" date="2023" name="BMC Genomics">
        <title>Pest status, molecular evolution, and epigenetic factors derived from the genome assembly of Frankliniella fusca, a thysanopteran phytovirus vector.</title>
        <authorList>
            <person name="Catto M.A."/>
            <person name="Labadie P.E."/>
            <person name="Jacobson A.L."/>
            <person name="Kennedy G.G."/>
            <person name="Srinivasan R."/>
            <person name="Hunt B.G."/>
        </authorList>
    </citation>
    <scope>NUCLEOTIDE SEQUENCE</scope>
    <source>
        <strain evidence="1">PL_HMW_Pooled</strain>
    </source>
</reference>
<evidence type="ECO:0000313" key="1">
    <source>
        <dbReference type="EMBL" id="KAK3931343.1"/>
    </source>
</evidence>
<accession>A0AAE1I1B4</accession>
<feature type="non-terminal residue" evidence="1">
    <location>
        <position position="110"/>
    </location>
</feature>
<dbReference type="AlphaFoldDB" id="A0AAE1I1B4"/>
<gene>
    <name evidence="1" type="ORF">KUF71_025796</name>
</gene>
<comment type="caution">
    <text evidence="1">The sequence shown here is derived from an EMBL/GenBank/DDBJ whole genome shotgun (WGS) entry which is preliminary data.</text>
</comment>
<sequence length="110" mass="12285">MRFVADVSGSDTLALALGFCTVSLETEMLLRRFWTSSESSEQSCELHSVTSLCWLLGGRATSGQNFWLSQMSREVADVMNNKLPSPSALRRSSGWVGLLLWLRSQGERLR</sequence>
<keyword evidence="2" id="KW-1185">Reference proteome</keyword>
<organism evidence="1 2">
    <name type="scientific">Frankliniella fusca</name>
    <dbReference type="NCBI Taxonomy" id="407009"/>
    <lineage>
        <taxon>Eukaryota</taxon>
        <taxon>Metazoa</taxon>
        <taxon>Ecdysozoa</taxon>
        <taxon>Arthropoda</taxon>
        <taxon>Hexapoda</taxon>
        <taxon>Insecta</taxon>
        <taxon>Pterygota</taxon>
        <taxon>Neoptera</taxon>
        <taxon>Paraneoptera</taxon>
        <taxon>Thysanoptera</taxon>
        <taxon>Terebrantia</taxon>
        <taxon>Thripoidea</taxon>
        <taxon>Thripidae</taxon>
        <taxon>Frankliniella</taxon>
    </lineage>
</organism>
<dbReference type="EMBL" id="JAHWGI010001422">
    <property type="protein sequence ID" value="KAK3931343.1"/>
    <property type="molecule type" value="Genomic_DNA"/>
</dbReference>
<name>A0AAE1I1B4_9NEOP</name>
<proteinExistence type="predicted"/>
<reference evidence="1" key="1">
    <citation type="submission" date="2021-07" db="EMBL/GenBank/DDBJ databases">
        <authorList>
            <person name="Catto M.A."/>
            <person name="Jacobson A."/>
            <person name="Kennedy G."/>
            <person name="Labadie P."/>
            <person name="Hunt B.G."/>
            <person name="Srinivasan R."/>
        </authorList>
    </citation>
    <scope>NUCLEOTIDE SEQUENCE</scope>
    <source>
        <strain evidence="1">PL_HMW_Pooled</strain>
        <tissue evidence="1">Head</tissue>
    </source>
</reference>
<dbReference type="Proteomes" id="UP001219518">
    <property type="component" value="Unassembled WGS sequence"/>
</dbReference>